<comment type="similarity">
    <text evidence="1">Belongs to the low molecular weight phosphotyrosine protein phosphatase family.</text>
</comment>
<proteinExistence type="inferred from homology"/>
<organism evidence="6 7">
    <name type="scientific">Agromyces bauzanensis</name>
    <dbReference type="NCBI Taxonomy" id="1308924"/>
    <lineage>
        <taxon>Bacteria</taxon>
        <taxon>Bacillati</taxon>
        <taxon>Actinomycetota</taxon>
        <taxon>Actinomycetes</taxon>
        <taxon>Micrococcales</taxon>
        <taxon>Microbacteriaceae</taxon>
        <taxon>Agromyces</taxon>
    </lineage>
</organism>
<dbReference type="InterPro" id="IPR050438">
    <property type="entry name" value="LMW_PTPase"/>
</dbReference>
<dbReference type="Pfam" id="PF01451">
    <property type="entry name" value="LMWPc"/>
    <property type="match status" value="1"/>
</dbReference>
<dbReference type="GO" id="GO:0004725">
    <property type="term" value="F:protein tyrosine phosphatase activity"/>
    <property type="evidence" value="ECO:0007669"/>
    <property type="project" value="InterPro"/>
</dbReference>
<evidence type="ECO:0000313" key="7">
    <source>
        <dbReference type="Proteomes" id="UP000636956"/>
    </source>
</evidence>
<evidence type="ECO:0000256" key="1">
    <source>
        <dbReference type="ARBA" id="ARBA00011063"/>
    </source>
</evidence>
<dbReference type="Proteomes" id="UP000636956">
    <property type="component" value="Unassembled WGS sequence"/>
</dbReference>
<sequence length="202" mass="21181">MTFSILTVCSGNICRSPLAEQLLRSGLAGIDGVTVASAGTSAMVGHGMPAEAQALSVRYGALDAAAHVARQVDEQLIRDADLVLGLAREHRRAVVELVPSATRHTFTLREFGHLAASVTDFDLDDAASPMGDDSLRSRLRDAVVAAASLRGVVQPFASPDDADVVDPYRQSAAVYEATAAQLVPAVQATVALFTRAAQRVEA</sequence>
<gene>
    <name evidence="6" type="ORF">GCM10011372_30890</name>
</gene>
<dbReference type="RefSeq" id="WP_188744300.1">
    <property type="nucleotide sequence ID" value="NZ_BAABFW010000027.1"/>
</dbReference>
<reference evidence="6" key="1">
    <citation type="journal article" date="2014" name="Int. J. Syst. Evol. Microbiol.">
        <title>Complete genome sequence of Corynebacterium casei LMG S-19264T (=DSM 44701T), isolated from a smear-ripened cheese.</title>
        <authorList>
            <consortium name="US DOE Joint Genome Institute (JGI-PGF)"/>
            <person name="Walter F."/>
            <person name="Albersmeier A."/>
            <person name="Kalinowski J."/>
            <person name="Ruckert C."/>
        </authorList>
    </citation>
    <scope>NUCLEOTIDE SEQUENCE</scope>
    <source>
        <strain evidence="6">CGMCC 1.8984</strain>
    </source>
</reference>
<dbReference type="PANTHER" id="PTHR11717:SF31">
    <property type="entry name" value="LOW MOLECULAR WEIGHT PROTEIN-TYROSINE-PHOSPHATASE ETP-RELATED"/>
    <property type="match status" value="1"/>
</dbReference>
<feature type="active site" evidence="4">
    <location>
        <position position="15"/>
    </location>
</feature>
<dbReference type="SUPFAM" id="SSF52788">
    <property type="entry name" value="Phosphotyrosine protein phosphatases I"/>
    <property type="match status" value="1"/>
</dbReference>
<feature type="domain" description="Phosphotyrosine protein phosphatase I" evidence="5">
    <location>
        <begin position="3"/>
        <end position="192"/>
    </location>
</feature>
<dbReference type="InterPro" id="IPR017867">
    <property type="entry name" value="Tyr_phospatase_low_mol_wt"/>
</dbReference>
<evidence type="ECO:0000259" key="5">
    <source>
        <dbReference type="SMART" id="SM00226"/>
    </source>
</evidence>
<evidence type="ECO:0000256" key="4">
    <source>
        <dbReference type="PIRSR" id="PIRSR617867-1"/>
    </source>
</evidence>
<dbReference type="AlphaFoldDB" id="A0A917PSH9"/>
<keyword evidence="7" id="KW-1185">Reference proteome</keyword>
<dbReference type="InterPro" id="IPR036196">
    <property type="entry name" value="Ptyr_pPase_sf"/>
</dbReference>
<evidence type="ECO:0000256" key="2">
    <source>
        <dbReference type="ARBA" id="ARBA00022801"/>
    </source>
</evidence>
<dbReference type="EMBL" id="BMMD01000021">
    <property type="protein sequence ID" value="GGJ90166.1"/>
    <property type="molecule type" value="Genomic_DNA"/>
</dbReference>
<dbReference type="Gene3D" id="3.40.50.2300">
    <property type="match status" value="1"/>
</dbReference>
<dbReference type="SMART" id="SM00226">
    <property type="entry name" value="LMWPc"/>
    <property type="match status" value="1"/>
</dbReference>
<accession>A0A917PSH9</accession>
<reference evidence="6" key="2">
    <citation type="submission" date="2020-09" db="EMBL/GenBank/DDBJ databases">
        <authorList>
            <person name="Sun Q."/>
            <person name="Zhou Y."/>
        </authorList>
    </citation>
    <scope>NUCLEOTIDE SEQUENCE</scope>
    <source>
        <strain evidence="6">CGMCC 1.8984</strain>
    </source>
</reference>
<keyword evidence="3" id="KW-0904">Protein phosphatase</keyword>
<name>A0A917PSH9_9MICO</name>
<evidence type="ECO:0000256" key="3">
    <source>
        <dbReference type="ARBA" id="ARBA00022912"/>
    </source>
</evidence>
<dbReference type="InterPro" id="IPR023485">
    <property type="entry name" value="Ptyr_pPase"/>
</dbReference>
<feature type="active site" description="Nucleophile" evidence="4">
    <location>
        <position position="9"/>
    </location>
</feature>
<dbReference type="PANTHER" id="PTHR11717">
    <property type="entry name" value="LOW MOLECULAR WEIGHT PROTEIN TYROSINE PHOSPHATASE"/>
    <property type="match status" value="1"/>
</dbReference>
<keyword evidence="2" id="KW-0378">Hydrolase</keyword>
<evidence type="ECO:0000313" key="6">
    <source>
        <dbReference type="EMBL" id="GGJ90166.1"/>
    </source>
</evidence>
<dbReference type="PRINTS" id="PR00719">
    <property type="entry name" value="LMWPTPASE"/>
</dbReference>
<comment type="caution">
    <text evidence="6">The sequence shown here is derived from an EMBL/GenBank/DDBJ whole genome shotgun (WGS) entry which is preliminary data.</text>
</comment>
<protein>
    <submittedName>
        <fullName evidence="6">Low molecular weight phosphatase family protein</fullName>
    </submittedName>
</protein>